<organism evidence="2 3">
    <name type="scientific">Polyplax serrata</name>
    <name type="common">Common mouse louse</name>
    <dbReference type="NCBI Taxonomy" id="468196"/>
    <lineage>
        <taxon>Eukaryota</taxon>
        <taxon>Metazoa</taxon>
        <taxon>Ecdysozoa</taxon>
        <taxon>Arthropoda</taxon>
        <taxon>Hexapoda</taxon>
        <taxon>Insecta</taxon>
        <taxon>Pterygota</taxon>
        <taxon>Neoptera</taxon>
        <taxon>Paraneoptera</taxon>
        <taxon>Psocodea</taxon>
        <taxon>Troctomorpha</taxon>
        <taxon>Phthiraptera</taxon>
        <taxon>Anoplura</taxon>
        <taxon>Polyplacidae</taxon>
        <taxon>Polyplax</taxon>
    </lineage>
</organism>
<dbReference type="EMBL" id="JAWJWE010000001">
    <property type="protein sequence ID" value="KAK6644914.1"/>
    <property type="molecule type" value="Genomic_DNA"/>
</dbReference>
<dbReference type="Proteomes" id="UP001372834">
    <property type="component" value="Unassembled WGS sequence"/>
</dbReference>
<name>A0AAN8SEY8_POLSC</name>
<comment type="caution">
    <text evidence="2">The sequence shown here is derived from an EMBL/GenBank/DDBJ whole genome shotgun (WGS) entry which is preliminary data.</text>
</comment>
<reference evidence="2 3" key="1">
    <citation type="submission" date="2023-10" db="EMBL/GenBank/DDBJ databases">
        <title>Genomes of two closely related lineages of the louse Polyplax serrata with different host specificities.</title>
        <authorList>
            <person name="Martinu J."/>
            <person name="Tarabai H."/>
            <person name="Stefka J."/>
            <person name="Hypsa V."/>
        </authorList>
    </citation>
    <scope>NUCLEOTIDE SEQUENCE [LARGE SCALE GENOMIC DNA]</scope>
    <source>
        <strain evidence="2">HR10_N</strain>
    </source>
</reference>
<evidence type="ECO:0000313" key="2">
    <source>
        <dbReference type="EMBL" id="KAK6644914.1"/>
    </source>
</evidence>
<evidence type="ECO:0000313" key="3">
    <source>
        <dbReference type="Proteomes" id="UP001372834"/>
    </source>
</evidence>
<protein>
    <submittedName>
        <fullName evidence="2">Uncharacterized protein</fullName>
    </submittedName>
</protein>
<dbReference type="AlphaFoldDB" id="A0AAN8SEY8"/>
<gene>
    <name evidence="2" type="ORF">RUM43_001190</name>
</gene>
<sequence length="123" mass="13271">ASLHQRKCPHLGRYAIVGQSEGLEASGRTTRDVILAAKRVHRAKRDKNSLMEVEKVKDCDADKFESLNVGCLGGHDTMEFQSACGPDSDSGAVPETFTGFLNGCTGQKVPPYPPRHSLSPDTS</sequence>
<feature type="non-terminal residue" evidence="2">
    <location>
        <position position="1"/>
    </location>
</feature>
<proteinExistence type="predicted"/>
<evidence type="ECO:0000256" key="1">
    <source>
        <dbReference type="SAM" id="MobiDB-lite"/>
    </source>
</evidence>
<accession>A0AAN8SEY8</accession>
<feature type="region of interest" description="Disordered" evidence="1">
    <location>
        <begin position="104"/>
        <end position="123"/>
    </location>
</feature>